<name>A0A495EE31_9FLAO</name>
<dbReference type="GO" id="GO:0030170">
    <property type="term" value="F:pyridoxal phosphate binding"/>
    <property type="evidence" value="ECO:0007669"/>
    <property type="project" value="InterPro"/>
</dbReference>
<dbReference type="InterPro" id="IPR004839">
    <property type="entry name" value="Aminotransferase_I/II_large"/>
</dbReference>
<evidence type="ECO:0000259" key="6">
    <source>
        <dbReference type="PROSITE" id="PS50949"/>
    </source>
</evidence>
<dbReference type="SMART" id="SM00345">
    <property type="entry name" value="HTH_GNTR"/>
    <property type="match status" value="1"/>
</dbReference>
<feature type="domain" description="HTH gntR-type" evidence="6">
    <location>
        <begin position="7"/>
        <end position="75"/>
    </location>
</feature>
<proteinExistence type="inferred from homology"/>
<reference evidence="7 8" key="1">
    <citation type="submission" date="2018-10" db="EMBL/GenBank/DDBJ databases">
        <title>Genomic Encyclopedia of Archaeal and Bacterial Type Strains, Phase II (KMG-II): from individual species to whole genera.</title>
        <authorList>
            <person name="Goeker M."/>
        </authorList>
    </citation>
    <scope>NUCLEOTIDE SEQUENCE [LARGE SCALE GENOMIC DNA]</scope>
    <source>
        <strain evidence="7 8">DSM 25230</strain>
    </source>
</reference>
<dbReference type="CDD" id="cd00609">
    <property type="entry name" value="AAT_like"/>
    <property type="match status" value="1"/>
</dbReference>
<evidence type="ECO:0000256" key="1">
    <source>
        <dbReference type="ARBA" id="ARBA00005384"/>
    </source>
</evidence>
<dbReference type="PANTHER" id="PTHR46577:SF2">
    <property type="entry name" value="TRANSCRIPTIONAL REGULATORY PROTEIN"/>
    <property type="match status" value="1"/>
</dbReference>
<dbReference type="InterPro" id="IPR015421">
    <property type="entry name" value="PyrdxlP-dep_Trfase_major"/>
</dbReference>
<evidence type="ECO:0000313" key="8">
    <source>
        <dbReference type="Proteomes" id="UP000269412"/>
    </source>
</evidence>
<keyword evidence="4 7" id="KW-0238">DNA-binding</keyword>
<dbReference type="InterPro" id="IPR015424">
    <property type="entry name" value="PyrdxlP-dep_Trfase"/>
</dbReference>
<keyword evidence="3" id="KW-0805">Transcription regulation</keyword>
<dbReference type="InterPro" id="IPR036388">
    <property type="entry name" value="WH-like_DNA-bd_sf"/>
</dbReference>
<evidence type="ECO:0000256" key="4">
    <source>
        <dbReference type="ARBA" id="ARBA00023125"/>
    </source>
</evidence>
<dbReference type="EMBL" id="RBIQ01000007">
    <property type="protein sequence ID" value="RKR15155.1"/>
    <property type="molecule type" value="Genomic_DNA"/>
</dbReference>
<protein>
    <submittedName>
        <fullName evidence="7">DNA-binding transcriptional MocR family regulator</fullName>
    </submittedName>
</protein>
<dbReference type="Gene3D" id="3.40.640.10">
    <property type="entry name" value="Type I PLP-dependent aspartate aminotransferase-like (Major domain)"/>
    <property type="match status" value="1"/>
</dbReference>
<evidence type="ECO:0000256" key="3">
    <source>
        <dbReference type="ARBA" id="ARBA00023015"/>
    </source>
</evidence>
<dbReference type="GO" id="GO:0003677">
    <property type="term" value="F:DNA binding"/>
    <property type="evidence" value="ECO:0007669"/>
    <property type="project" value="UniProtKB-KW"/>
</dbReference>
<dbReference type="SUPFAM" id="SSF46785">
    <property type="entry name" value="Winged helix' DNA-binding domain"/>
    <property type="match status" value="1"/>
</dbReference>
<dbReference type="InterPro" id="IPR000524">
    <property type="entry name" value="Tscrpt_reg_HTH_GntR"/>
</dbReference>
<dbReference type="PANTHER" id="PTHR46577">
    <property type="entry name" value="HTH-TYPE TRANSCRIPTIONAL REGULATORY PROTEIN GABR"/>
    <property type="match status" value="1"/>
</dbReference>
<evidence type="ECO:0000256" key="2">
    <source>
        <dbReference type="ARBA" id="ARBA00022898"/>
    </source>
</evidence>
<dbReference type="InterPro" id="IPR015422">
    <property type="entry name" value="PyrdxlP-dep_Trfase_small"/>
</dbReference>
<dbReference type="InterPro" id="IPR036390">
    <property type="entry name" value="WH_DNA-bd_sf"/>
</dbReference>
<dbReference type="Pfam" id="PF00155">
    <property type="entry name" value="Aminotran_1_2"/>
    <property type="match status" value="1"/>
</dbReference>
<dbReference type="SUPFAM" id="SSF53383">
    <property type="entry name" value="PLP-dependent transferases"/>
    <property type="match status" value="1"/>
</dbReference>
<comment type="similarity">
    <text evidence="1">In the C-terminal section; belongs to the class-I pyridoxal-phosphate-dependent aminotransferase family.</text>
</comment>
<keyword evidence="5" id="KW-0804">Transcription</keyword>
<keyword evidence="2" id="KW-0663">Pyridoxal phosphate</keyword>
<evidence type="ECO:0000256" key="5">
    <source>
        <dbReference type="ARBA" id="ARBA00023163"/>
    </source>
</evidence>
<dbReference type="RefSeq" id="WP_121064981.1">
    <property type="nucleotide sequence ID" value="NZ_RBIQ01000007.1"/>
</dbReference>
<dbReference type="InterPro" id="IPR051446">
    <property type="entry name" value="HTH_trans_reg/aminotransferase"/>
</dbReference>
<dbReference type="PROSITE" id="PS50949">
    <property type="entry name" value="HTH_GNTR"/>
    <property type="match status" value="1"/>
</dbReference>
<dbReference type="Gene3D" id="1.10.10.10">
    <property type="entry name" value="Winged helix-like DNA-binding domain superfamily/Winged helix DNA-binding domain"/>
    <property type="match status" value="1"/>
</dbReference>
<dbReference type="GO" id="GO:0003700">
    <property type="term" value="F:DNA-binding transcription factor activity"/>
    <property type="evidence" value="ECO:0007669"/>
    <property type="project" value="InterPro"/>
</dbReference>
<evidence type="ECO:0000313" key="7">
    <source>
        <dbReference type="EMBL" id="RKR15155.1"/>
    </source>
</evidence>
<sequence>MKNTSKTFLYNNIASAIEEQINSGVLKLGDKLPSVRILKKEYGVSVSTILEAYYRLEAKSLIESRPRSGYYVIFSKDKLLKSPEKTAPNSKASHKSKAEIIIDFYQTINEKDIVNFSLGVPAPELLPVAKLSKTMHETIIHLKAGGTYYDTIQGSENLRRQIAQRTLLWGGNLKEEDIVITAGCTNALSLSLMVVTNPGDTIVVESPVFFGILQLANTLGLRVIELPTESSSGMDLNVLKKVLRKQDVKAIVLISNFNNPLGSIMPDSHKKEIVKIIKEYQIPLIEDDICGEIYYGKNRPSTCKSFDDSGLVMWVGSFSKTLAGGYRVGWVAPGRFLKEILRLKLCLSSSTTTITQETIANFLMKGRYDYHLRKLRQTLHANSLKYITTIGEYFPKDTRVTKPQGSFLLWVELNPKINVKEVFNKAKEKGVVFSPGTIFTLQNQYQNCMRLSYGLPWSIEVEKALKQLGKLLKNSSL</sequence>
<accession>A0A495EE31</accession>
<dbReference type="AlphaFoldDB" id="A0A495EE31"/>
<dbReference type="Gene3D" id="3.90.1150.10">
    <property type="entry name" value="Aspartate Aminotransferase, domain 1"/>
    <property type="match status" value="1"/>
</dbReference>
<organism evidence="7 8">
    <name type="scientific">Maribacter vaceletii</name>
    <dbReference type="NCBI Taxonomy" id="1206816"/>
    <lineage>
        <taxon>Bacteria</taxon>
        <taxon>Pseudomonadati</taxon>
        <taxon>Bacteroidota</taxon>
        <taxon>Flavobacteriia</taxon>
        <taxon>Flavobacteriales</taxon>
        <taxon>Flavobacteriaceae</taxon>
        <taxon>Maribacter</taxon>
    </lineage>
</organism>
<gene>
    <name evidence="7" type="ORF">CLV91_1237</name>
</gene>
<dbReference type="CDD" id="cd07377">
    <property type="entry name" value="WHTH_GntR"/>
    <property type="match status" value="1"/>
</dbReference>
<keyword evidence="8" id="KW-1185">Reference proteome</keyword>
<comment type="caution">
    <text evidence="7">The sequence shown here is derived from an EMBL/GenBank/DDBJ whole genome shotgun (WGS) entry which is preliminary data.</text>
</comment>
<dbReference type="Proteomes" id="UP000269412">
    <property type="component" value="Unassembled WGS sequence"/>
</dbReference>
<dbReference type="Pfam" id="PF00392">
    <property type="entry name" value="GntR"/>
    <property type="match status" value="1"/>
</dbReference>
<dbReference type="OrthoDB" id="9802872at2"/>